<organism evidence="7 8">
    <name type="scientific">Tessaracoccus rhinocerotis</name>
    <dbReference type="NCBI Taxonomy" id="1689449"/>
    <lineage>
        <taxon>Bacteria</taxon>
        <taxon>Bacillati</taxon>
        <taxon>Actinomycetota</taxon>
        <taxon>Actinomycetes</taxon>
        <taxon>Propionibacteriales</taxon>
        <taxon>Propionibacteriaceae</taxon>
        <taxon>Tessaracoccus</taxon>
    </lineage>
</organism>
<keyword evidence="2 6" id="KW-0378">Hydrolase</keyword>
<dbReference type="GO" id="GO:0004553">
    <property type="term" value="F:hydrolase activity, hydrolyzing O-glycosyl compounds"/>
    <property type="evidence" value="ECO:0007669"/>
    <property type="project" value="InterPro"/>
</dbReference>
<dbReference type="AlphaFoldDB" id="A0A553JZ39"/>
<dbReference type="CDD" id="cd18617">
    <property type="entry name" value="GH43_XynB-like"/>
    <property type="match status" value="1"/>
</dbReference>
<evidence type="ECO:0000256" key="1">
    <source>
        <dbReference type="ARBA" id="ARBA00009865"/>
    </source>
</evidence>
<feature type="site" description="Important for catalytic activity, responsible for pKa modulation of the active site Glu and correct orientation of both the proton donor and substrate" evidence="5">
    <location>
        <position position="127"/>
    </location>
</feature>
<dbReference type="InterPro" id="IPR006710">
    <property type="entry name" value="Glyco_hydro_43"/>
</dbReference>
<evidence type="ECO:0000256" key="2">
    <source>
        <dbReference type="ARBA" id="ARBA00022801"/>
    </source>
</evidence>
<dbReference type="EMBL" id="VKKG01000004">
    <property type="protein sequence ID" value="TRY17704.1"/>
    <property type="molecule type" value="Genomic_DNA"/>
</dbReference>
<dbReference type="OrthoDB" id="9758923at2"/>
<evidence type="ECO:0000256" key="5">
    <source>
        <dbReference type="PIRSR" id="PIRSR606710-2"/>
    </source>
</evidence>
<comment type="caution">
    <text evidence="7">The sequence shown here is derived from an EMBL/GenBank/DDBJ whole genome shotgun (WGS) entry which is preliminary data.</text>
</comment>
<dbReference type="Gene3D" id="2.60.120.200">
    <property type="match status" value="1"/>
</dbReference>
<name>A0A553JZ39_9ACTN</name>
<dbReference type="Pfam" id="PF04616">
    <property type="entry name" value="Glyco_hydro_43"/>
    <property type="match status" value="1"/>
</dbReference>
<evidence type="ECO:0000256" key="6">
    <source>
        <dbReference type="RuleBase" id="RU361187"/>
    </source>
</evidence>
<protein>
    <submittedName>
        <fullName evidence="7">Glycoside hydrolase family 43 protein</fullName>
    </submittedName>
</protein>
<proteinExistence type="inferred from homology"/>
<dbReference type="Gene3D" id="2.115.10.20">
    <property type="entry name" value="Glycosyl hydrolase domain, family 43"/>
    <property type="match status" value="1"/>
</dbReference>
<evidence type="ECO:0000313" key="7">
    <source>
        <dbReference type="EMBL" id="TRY17704.1"/>
    </source>
</evidence>
<evidence type="ECO:0000256" key="4">
    <source>
        <dbReference type="PIRSR" id="PIRSR606710-1"/>
    </source>
</evidence>
<dbReference type="PANTHER" id="PTHR42812">
    <property type="entry name" value="BETA-XYLOSIDASE"/>
    <property type="match status" value="1"/>
</dbReference>
<dbReference type="InterPro" id="IPR051795">
    <property type="entry name" value="Glycosyl_Hydrlase_43"/>
</dbReference>
<dbReference type="InterPro" id="IPR013320">
    <property type="entry name" value="ConA-like_dom_sf"/>
</dbReference>
<reference evidence="7 8" key="1">
    <citation type="submission" date="2019-07" db="EMBL/GenBank/DDBJ databases">
        <authorList>
            <person name="Zhou L.-Y."/>
        </authorList>
    </citation>
    <scope>NUCLEOTIDE SEQUENCE [LARGE SCALE GENOMIC DNA]</scope>
    <source>
        <strain evidence="7 8">YIM 101269</strain>
    </source>
</reference>
<feature type="active site" description="Proton donor" evidence="4">
    <location>
        <position position="183"/>
    </location>
</feature>
<accession>A0A553JZ39</accession>
<dbReference type="SUPFAM" id="SSF49899">
    <property type="entry name" value="Concanavalin A-like lectins/glucanases"/>
    <property type="match status" value="1"/>
</dbReference>
<sequence>MTTLSAASTPVIAGFQPDPTIVRVGADYYLAASSFEYFPAVPIFHSTNLLEWTQVGNILTRPAQFDPTGVQPSAGIYAGTLRHHHGRFYYITSNVSDHDAGQFIVTAEHPEGPWSDPIHVPGAIGIDPDLCWDDEDRCLLTWHVLDFHVGGQAVRQAPIDVTTGELLATPVDVWQGSGLPAAEGPHLYRIGQWWYLLFAEGGTERGHCVTVARSRHPEGPYEGSPNNPIFTRRSTFEPVMNTGHADLVQTPDGGWAAVYLGVRTQGPTPGFHVLGRETFLAGIDWVDDWPVFVPDRFTLPALTSSFVDDFSTDALDHRWVSPGDDPSRFATVRPEGLRIRGTGSLCFRVRDLRWAAEAAPVGSGTFSLRLDPRHWYGLEVHDGEVQAVARIGDVRSVVGSMAADPDDMMLHIRAVDPAIPSVPFGHAGPDDITLAVTTGGQTTELARLDGRYLSTEVAAGFTGRMLCLGPLRGTGSFHSVAYTAN</sequence>
<dbReference type="Proteomes" id="UP000317638">
    <property type="component" value="Unassembled WGS sequence"/>
</dbReference>
<gene>
    <name evidence="7" type="ORF">FOJ82_10490</name>
</gene>
<evidence type="ECO:0000313" key="8">
    <source>
        <dbReference type="Proteomes" id="UP000317638"/>
    </source>
</evidence>
<keyword evidence="3 6" id="KW-0326">Glycosidase</keyword>
<dbReference type="PANTHER" id="PTHR42812:SF12">
    <property type="entry name" value="BETA-XYLOSIDASE-RELATED"/>
    <property type="match status" value="1"/>
</dbReference>
<feature type="active site" description="Proton acceptor" evidence="4">
    <location>
        <position position="18"/>
    </location>
</feature>
<dbReference type="InterPro" id="IPR023296">
    <property type="entry name" value="Glyco_hydro_beta-prop_sf"/>
</dbReference>
<keyword evidence="8" id="KW-1185">Reference proteome</keyword>
<comment type="similarity">
    <text evidence="1 6">Belongs to the glycosyl hydrolase 43 family.</text>
</comment>
<dbReference type="RefSeq" id="WP_143938444.1">
    <property type="nucleotide sequence ID" value="NZ_VKKG01000004.1"/>
</dbReference>
<dbReference type="GO" id="GO:0005975">
    <property type="term" value="P:carbohydrate metabolic process"/>
    <property type="evidence" value="ECO:0007669"/>
    <property type="project" value="InterPro"/>
</dbReference>
<dbReference type="SUPFAM" id="SSF75005">
    <property type="entry name" value="Arabinanase/levansucrase/invertase"/>
    <property type="match status" value="1"/>
</dbReference>
<evidence type="ECO:0000256" key="3">
    <source>
        <dbReference type="ARBA" id="ARBA00023295"/>
    </source>
</evidence>